<dbReference type="NCBIfam" id="TIGR00589">
    <property type="entry name" value="ogt"/>
    <property type="match status" value="1"/>
</dbReference>
<comment type="catalytic activity">
    <reaction evidence="1">
        <text>a 4-O-methyl-thymidine in DNA + L-cysteinyl-[protein] = a thymidine in DNA + S-methyl-L-cysteinyl-[protein]</text>
        <dbReference type="Rhea" id="RHEA:53428"/>
        <dbReference type="Rhea" id="RHEA-COMP:10131"/>
        <dbReference type="Rhea" id="RHEA-COMP:10132"/>
        <dbReference type="Rhea" id="RHEA-COMP:13555"/>
        <dbReference type="Rhea" id="RHEA-COMP:13556"/>
        <dbReference type="ChEBI" id="CHEBI:29950"/>
        <dbReference type="ChEBI" id="CHEBI:82612"/>
        <dbReference type="ChEBI" id="CHEBI:137386"/>
        <dbReference type="ChEBI" id="CHEBI:137387"/>
        <dbReference type="EC" id="2.1.1.63"/>
    </reaction>
</comment>
<dbReference type="EC" id="2.1.1.63" evidence="3"/>
<dbReference type="SUPFAM" id="SSF53155">
    <property type="entry name" value="Methylated DNA-protein cysteine methyltransferase domain"/>
    <property type="match status" value="1"/>
</dbReference>
<dbReference type="GO" id="GO:0006281">
    <property type="term" value="P:DNA repair"/>
    <property type="evidence" value="ECO:0007669"/>
    <property type="project" value="UniProtKB-KW"/>
</dbReference>
<dbReference type="PANTHER" id="PTHR10815:SF5">
    <property type="entry name" value="METHYLATED-DNA--PROTEIN-CYSTEINE METHYLTRANSFERASE"/>
    <property type="match status" value="1"/>
</dbReference>
<dbReference type="GO" id="GO:0003908">
    <property type="term" value="F:methylated-DNA-[protein]-cysteine S-methyltransferase activity"/>
    <property type="evidence" value="ECO:0007669"/>
    <property type="project" value="UniProtKB-EC"/>
</dbReference>
<evidence type="ECO:0000259" key="9">
    <source>
        <dbReference type="Pfam" id="PF01035"/>
    </source>
</evidence>
<accession>A0A0J9E198</accession>
<evidence type="ECO:0000256" key="8">
    <source>
        <dbReference type="ARBA" id="ARBA00049348"/>
    </source>
</evidence>
<evidence type="ECO:0000256" key="5">
    <source>
        <dbReference type="ARBA" id="ARBA00022679"/>
    </source>
</evidence>
<dbReference type="InterPro" id="IPR036217">
    <property type="entry name" value="MethylDNA_cys_MeTrfase_DNAb"/>
</dbReference>
<evidence type="ECO:0000256" key="6">
    <source>
        <dbReference type="ARBA" id="ARBA00022763"/>
    </source>
</evidence>
<evidence type="ECO:0000313" key="11">
    <source>
        <dbReference type="Proteomes" id="UP000037178"/>
    </source>
</evidence>
<comment type="catalytic activity">
    <reaction evidence="8">
        <text>a 6-O-methyl-2'-deoxyguanosine in DNA + L-cysteinyl-[protein] = S-methyl-L-cysteinyl-[protein] + a 2'-deoxyguanosine in DNA</text>
        <dbReference type="Rhea" id="RHEA:24000"/>
        <dbReference type="Rhea" id="RHEA-COMP:10131"/>
        <dbReference type="Rhea" id="RHEA-COMP:10132"/>
        <dbReference type="Rhea" id="RHEA-COMP:11367"/>
        <dbReference type="Rhea" id="RHEA-COMP:11368"/>
        <dbReference type="ChEBI" id="CHEBI:29950"/>
        <dbReference type="ChEBI" id="CHEBI:82612"/>
        <dbReference type="ChEBI" id="CHEBI:85445"/>
        <dbReference type="ChEBI" id="CHEBI:85448"/>
        <dbReference type="EC" id="2.1.1.63"/>
    </reaction>
</comment>
<dbReference type="InterPro" id="IPR036631">
    <property type="entry name" value="MGMT_N_sf"/>
</dbReference>
<dbReference type="PANTHER" id="PTHR10815">
    <property type="entry name" value="METHYLATED-DNA--PROTEIN-CYSTEINE METHYLTRANSFERASE"/>
    <property type="match status" value="1"/>
</dbReference>
<comment type="similarity">
    <text evidence="2">Belongs to the MGMT family.</text>
</comment>
<dbReference type="Pfam" id="PF01035">
    <property type="entry name" value="DNA_binding_1"/>
    <property type="match status" value="1"/>
</dbReference>
<feature type="domain" description="Methylated-DNA-[protein]-cysteine S-methyltransferase DNA binding" evidence="9">
    <location>
        <begin position="118"/>
        <end position="195"/>
    </location>
</feature>
<dbReference type="GO" id="GO:0032259">
    <property type="term" value="P:methylation"/>
    <property type="evidence" value="ECO:0007669"/>
    <property type="project" value="UniProtKB-KW"/>
</dbReference>
<name>A0A0J9E198_9RHOB</name>
<dbReference type="EMBL" id="LFTY01000002">
    <property type="protein sequence ID" value="KMW56656.1"/>
    <property type="molecule type" value="Genomic_DNA"/>
</dbReference>
<keyword evidence="11" id="KW-1185">Reference proteome</keyword>
<evidence type="ECO:0000256" key="2">
    <source>
        <dbReference type="ARBA" id="ARBA00008711"/>
    </source>
</evidence>
<evidence type="ECO:0000313" key="10">
    <source>
        <dbReference type="EMBL" id="KMW56656.1"/>
    </source>
</evidence>
<dbReference type="PROSITE" id="PS00374">
    <property type="entry name" value="MGMT"/>
    <property type="match status" value="1"/>
</dbReference>
<dbReference type="InterPro" id="IPR014048">
    <property type="entry name" value="MethylDNA_cys_MeTrfase_DNA-bd"/>
</dbReference>
<keyword evidence="4 10" id="KW-0489">Methyltransferase</keyword>
<comment type="caution">
    <text evidence="10">The sequence shown here is derived from an EMBL/GenBank/DDBJ whole genome shotgun (WGS) entry which is preliminary data.</text>
</comment>
<keyword evidence="7" id="KW-0234">DNA repair</keyword>
<dbReference type="STRING" id="1675527.AIOL_001610"/>
<evidence type="ECO:0000256" key="3">
    <source>
        <dbReference type="ARBA" id="ARBA00011918"/>
    </source>
</evidence>
<proteinExistence type="inferred from homology"/>
<dbReference type="Proteomes" id="UP000037178">
    <property type="component" value="Unassembled WGS sequence"/>
</dbReference>
<keyword evidence="6" id="KW-0227">DNA damage</keyword>
<dbReference type="RefSeq" id="WP_053101216.1">
    <property type="nucleotide sequence ID" value="NZ_LFTY01000002.1"/>
</dbReference>
<dbReference type="CDD" id="cd06445">
    <property type="entry name" value="ATase"/>
    <property type="match status" value="1"/>
</dbReference>
<dbReference type="AlphaFoldDB" id="A0A0J9E198"/>
<sequence>MPGGAQATFNSDSAFSGALPKLLSIPPERITPRAGRFAHWIDTPIGALIAIADDSALNILEFPERRALPGEVKKLLGAHGTLRIGANAVIDQAAHAMELYFSGQDPGLDMPIAPRGTPFEHRHWDALRKIPIGRTRSYAAMAEALGTGPRAVGRANGANPIAIAVPCHRLVASDGALTGYGGGLWRKRWLLDHEAKHFL</sequence>
<organism evidence="10 11">
    <name type="scientific">Candidatus Rhodobacter oscarellae</name>
    <dbReference type="NCBI Taxonomy" id="1675527"/>
    <lineage>
        <taxon>Bacteria</taxon>
        <taxon>Pseudomonadati</taxon>
        <taxon>Pseudomonadota</taxon>
        <taxon>Alphaproteobacteria</taxon>
        <taxon>Rhodobacterales</taxon>
        <taxon>Rhodobacter group</taxon>
        <taxon>Rhodobacter</taxon>
    </lineage>
</organism>
<evidence type="ECO:0000256" key="1">
    <source>
        <dbReference type="ARBA" id="ARBA00001286"/>
    </source>
</evidence>
<gene>
    <name evidence="10" type="ORF">AIOL_001610</name>
</gene>
<dbReference type="InterPro" id="IPR036388">
    <property type="entry name" value="WH-like_DNA-bd_sf"/>
</dbReference>
<dbReference type="Gene3D" id="3.30.160.70">
    <property type="entry name" value="Methylated DNA-protein cysteine methyltransferase domain"/>
    <property type="match status" value="1"/>
</dbReference>
<dbReference type="SUPFAM" id="SSF46767">
    <property type="entry name" value="Methylated DNA-protein cysteine methyltransferase, C-terminal domain"/>
    <property type="match status" value="1"/>
</dbReference>
<evidence type="ECO:0000256" key="7">
    <source>
        <dbReference type="ARBA" id="ARBA00023204"/>
    </source>
</evidence>
<dbReference type="PATRIC" id="fig|1675527.3.peg.1705"/>
<keyword evidence="5 10" id="KW-0808">Transferase</keyword>
<protein>
    <recommendedName>
        <fullName evidence="3">methylated-DNA--[protein]-cysteine S-methyltransferase</fullName>
        <ecNumber evidence="3">2.1.1.63</ecNumber>
    </recommendedName>
</protein>
<dbReference type="OrthoDB" id="9802228at2"/>
<dbReference type="FunFam" id="1.10.10.10:FF:000214">
    <property type="entry name" value="Methylated-DNA--protein-cysteine methyltransferase"/>
    <property type="match status" value="1"/>
</dbReference>
<reference evidence="10 11" key="1">
    <citation type="submission" date="2015-06" db="EMBL/GenBank/DDBJ databases">
        <title>Draft genome sequence of an Alphaproteobacteria species associated to the Mediterranean sponge Oscarella lobularis.</title>
        <authorList>
            <person name="Jourda C."/>
            <person name="Santini S."/>
            <person name="Claverie J.-M."/>
        </authorList>
    </citation>
    <scope>NUCLEOTIDE SEQUENCE [LARGE SCALE GENOMIC DNA]</scope>
    <source>
        <strain evidence="10">IGS</strain>
    </source>
</reference>
<dbReference type="Gene3D" id="1.10.10.10">
    <property type="entry name" value="Winged helix-like DNA-binding domain superfamily/Winged helix DNA-binding domain"/>
    <property type="match status" value="1"/>
</dbReference>
<evidence type="ECO:0000256" key="4">
    <source>
        <dbReference type="ARBA" id="ARBA00022603"/>
    </source>
</evidence>
<dbReference type="InterPro" id="IPR001497">
    <property type="entry name" value="MethylDNA_cys_MeTrfase_AS"/>
</dbReference>